<evidence type="ECO:0000313" key="1">
    <source>
        <dbReference type="EMBL" id="CAM07523.1"/>
    </source>
</evidence>
<name>A0A0U1RGY5_NEIMA</name>
<dbReference type="KEGG" id="nma:NMA0210"/>
<evidence type="ECO:0000313" key="2">
    <source>
        <dbReference type="Proteomes" id="UP000000626"/>
    </source>
</evidence>
<accession>A0A0U1RGY5</accession>
<sequence>MRKTQDKQTAIAYKLKRNTLFRQHKPMPSEIFRYARHKNLDRHKTNRHEVFLL</sequence>
<dbReference type="AlphaFoldDB" id="A0A0U1RGY5"/>
<protein>
    <submittedName>
        <fullName evidence="1">Uncharacterized protein</fullName>
    </submittedName>
</protein>
<dbReference type="Proteomes" id="UP000000626">
    <property type="component" value="Chromosome"/>
</dbReference>
<dbReference type="EnsemblBacteria" id="CAM07523">
    <property type="protein sequence ID" value="CAM07523"/>
    <property type="gene ID" value="NMA0210"/>
</dbReference>
<organism evidence="1 2">
    <name type="scientific">Neisseria meningitidis serogroup A / serotype 4A (strain DSM 15465 / Z2491)</name>
    <dbReference type="NCBI Taxonomy" id="122587"/>
    <lineage>
        <taxon>Bacteria</taxon>
        <taxon>Pseudomonadati</taxon>
        <taxon>Pseudomonadota</taxon>
        <taxon>Betaproteobacteria</taxon>
        <taxon>Neisseriales</taxon>
        <taxon>Neisseriaceae</taxon>
        <taxon>Neisseria</taxon>
    </lineage>
</organism>
<reference evidence="1 2" key="1">
    <citation type="journal article" date="2000" name="Nature">
        <title>Complete DNA sequence of a serogroup A strain of Neisseria meningitidis Z2491.</title>
        <authorList>
            <person name="Parkhill J."/>
            <person name="Achtman M."/>
            <person name="James K.D."/>
            <person name="Bentley S.D."/>
            <person name="Churcher C."/>
            <person name="Klee S.R."/>
            <person name="Morelli G."/>
            <person name="Basham D."/>
            <person name="Brown D."/>
            <person name="Chillingworth T."/>
            <person name="Davies R.M."/>
            <person name="Davis P."/>
            <person name="Devlin K."/>
            <person name="Feltwell T."/>
            <person name="Hamlin N."/>
            <person name="Holroyd S."/>
            <person name="Jagels K."/>
            <person name="Leather S."/>
            <person name="Moule S."/>
            <person name="Mungall K."/>
            <person name="Quail M.A."/>
            <person name="Rajandream M.A."/>
            <person name="Rutherford K.M."/>
            <person name="Simmonds M."/>
            <person name="Skelton J."/>
            <person name="Whitehead S."/>
            <person name="Spratt B.G."/>
            <person name="Barrell B.G."/>
        </authorList>
    </citation>
    <scope>NUCLEOTIDE SEQUENCE [LARGE SCALE GENOMIC DNA]</scope>
    <source>
        <strain evidence="2">DSM 15465 / Z2491</strain>
    </source>
</reference>
<dbReference type="EMBL" id="AL157959">
    <property type="protein sequence ID" value="CAM07523.1"/>
    <property type="molecule type" value="Genomic_DNA"/>
</dbReference>
<proteinExistence type="predicted"/>
<dbReference type="HOGENOM" id="CLU_3063823_0_0_4"/>
<gene>
    <name evidence="1" type="ordered locus">NMA0210</name>
</gene>